<feature type="non-terminal residue" evidence="7">
    <location>
        <position position="101"/>
    </location>
</feature>
<proteinExistence type="predicted"/>
<evidence type="ECO:0000313" key="7">
    <source>
        <dbReference type="EMBL" id="MBW7460374.1"/>
    </source>
</evidence>
<dbReference type="EMBL" id="JAHZIK010002187">
    <property type="protein sequence ID" value="MBW7460374.1"/>
    <property type="molecule type" value="Genomic_DNA"/>
</dbReference>
<organism evidence="7 8">
    <name type="scientific">Paenibacillus sepulcri</name>
    <dbReference type="NCBI Taxonomy" id="359917"/>
    <lineage>
        <taxon>Bacteria</taxon>
        <taxon>Bacillati</taxon>
        <taxon>Bacillota</taxon>
        <taxon>Bacilli</taxon>
        <taxon>Bacillales</taxon>
        <taxon>Paenibacillaceae</taxon>
        <taxon>Paenibacillus</taxon>
    </lineage>
</organism>
<comment type="caution">
    <text evidence="7">The sequence shown here is derived from an EMBL/GenBank/DDBJ whole genome shotgun (WGS) entry which is preliminary data.</text>
</comment>
<evidence type="ECO:0000259" key="6">
    <source>
        <dbReference type="Pfam" id="PF00999"/>
    </source>
</evidence>
<feature type="transmembrane region" description="Helical" evidence="5">
    <location>
        <begin position="78"/>
        <end position="98"/>
    </location>
</feature>
<dbReference type="Pfam" id="PF00999">
    <property type="entry name" value="Na_H_Exchanger"/>
    <property type="match status" value="1"/>
</dbReference>
<reference evidence="7 8" key="1">
    <citation type="submission" date="2021-07" db="EMBL/GenBank/DDBJ databases">
        <title>Paenibacillus radiodurans sp. nov., isolated from the southeastern edge of Tengger Desert.</title>
        <authorList>
            <person name="Zhang G."/>
        </authorList>
    </citation>
    <scope>NUCLEOTIDE SEQUENCE [LARGE SCALE GENOMIC DNA]</scope>
    <source>
        <strain evidence="7 8">CCM 7311</strain>
    </source>
</reference>
<evidence type="ECO:0000256" key="2">
    <source>
        <dbReference type="ARBA" id="ARBA00022692"/>
    </source>
</evidence>
<evidence type="ECO:0000256" key="5">
    <source>
        <dbReference type="SAM" id="Phobius"/>
    </source>
</evidence>
<name>A0ABS7CHF9_9BACL</name>
<accession>A0ABS7CHF9</accession>
<evidence type="ECO:0000256" key="4">
    <source>
        <dbReference type="ARBA" id="ARBA00023136"/>
    </source>
</evidence>
<dbReference type="Proteomes" id="UP001519887">
    <property type="component" value="Unassembled WGS sequence"/>
</dbReference>
<protein>
    <submittedName>
        <fullName evidence="7">Cation:proton antiporter</fullName>
    </submittedName>
</protein>
<gene>
    <name evidence="7" type="ORF">K0U00_40555</name>
</gene>
<dbReference type="InterPro" id="IPR006153">
    <property type="entry name" value="Cation/H_exchanger_TM"/>
</dbReference>
<keyword evidence="8" id="KW-1185">Reference proteome</keyword>
<sequence>MEIFLLVLFLLGLIALSNMINRLVFFIPVPLIQIALGMIVAVIPFGFEIPLSPDLFFVLFVAPLLFNDGKRIPRDELWNMRAPILLLALGLVFATMLAGGH</sequence>
<evidence type="ECO:0000256" key="1">
    <source>
        <dbReference type="ARBA" id="ARBA00004141"/>
    </source>
</evidence>
<keyword evidence="4 5" id="KW-0472">Membrane</keyword>
<feature type="domain" description="Cation/H+ exchanger transmembrane" evidence="6">
    <location>
        <begin position="10"/>
        <end position="100"/>
    </location>
</feature>
<evidence type="ECO:0000313" key="8">
    <source>
        <dbReference type="Proteomes" id="UP001519887"/>
    </source>
</evidence>
<keyword evidence="3 5" id="KW-1133">Transmembrane helix</keyword>
<comment type="subcellular location">
    <subcellularLocation>
        <location evidence="1">Membrane</location>
        <topology evidence="1">Multi-pass membrane protein</topology>
    </subcellularLocation>
</comment>
<keyword evidence="2 5" id="KW-0812">Transmembrane</keyword>
<evidence type="ECO:0000256" key="3">
    <source>
        <dbReference type="ARBA" id="ARBA00022989"/>
    </source>
</evidence>
<feature type="transmembrane region" description="Helical" evidence="5">
    <location>
        <begin position="36"/>
        <end position="66"/>
    </location>
</feature>